<dbReference type="EMBL" id="CM056742">
    <property type="protein sequence ID" value="KAJ8677185.1"/>
    <property type="molecule type" value="Genomic_DNA"/>
</dbReference>
<comment type="caution">
    <text evidence="1">The sequence shown here is derived from an EMBL/GenBank/DDBJ whole genome shotgun (WGS) entry which is preliminary data.</text>
</comment>
<name>A0ACC2P0T9_9HYME</name>
<keyword evidence="2" id="KW-1185">Reference proteome</keyword>
<evidence type="ECO:0000313" key="2">
    <source>
        <dbReference type="Proteomes" id="UP001239111"/>
    </source>
</evidence>
<evidence type="ECO:0000313" key="1">
    <source>
        <dbReference type="EMBL" id="KAJ8677185.1"/>
    </source>
</evidence>
<accession>A0ACC2P0T9</accession>
<dbReference type="Proteomes" id="UP001239111">
    <property type="component" value="Chromosome 2"/>
</dbReference>
<reference evidence="1" key="1">
    <citation type="submission" date="2023-04" db="EMBL/GenBank/DDBJ databases">
        <title>A chromosome-level genome assembly of the parasitoid wasp Eretmocerus hayati.</title>
        <authorList>
            <person name="Zhong Y."/>
            <person name="Liu S."/>
            <person name="Liu Y."/>
        </authorList>
    </citation>
    <scope>NUCLEOTIDE SEQUENCE</scope>
    <source>
        <strain evidence="1">ZJU_SS_LIU_2023</strain>
    </source>
</reference>
<sequence length="352" mass="41209">MQEKEIMSHHVGDDTVDEKKVLDKTKDYSRSLLDISPKTKDSELEKQDPFDIFVNFYNSIKDDENLSIQEKISRSIKYTVFQTKSNLSGNEELFMSNVYGIMDVYFRAMDLDSRIKNNETERFYRKVENEIEVMKADAKIQSEFVERKIQEFSVRDKAREAEMMEMKKQLRDNTRQMHAVKTEVNKSLSDLVQYKSCVADLSRLKSTYSEMKEYRAILNGQIAADLHNLNKKYTDLDKKITDDVTKIETSLVHDESVIDDAITEQSLIQKRITDNKYDADGNFEAFSGRLDSYRDELNKLKMKMNRVEDAVDCEPTENKGIIAKTEENRKLITDIQQNLKSMDTEIRKHLNF</sequence>
<protein>
    <submittedName>
        <fullName evidence="1">Uncharacterized protein</fullName>
    </submittedName>
</protein>
<gene>
    <name evidence="1" type="ORF">QAD02_012972</name>
</gene>
<organism evidence="1 2">
    <name type="scientific">Eretmocerus hayati</name>
    <dbReference type="NCBI Taxonomy" id="131215"/>
    <lineage>
        <taxon>Eukaryota</taxon>
        <taxon>Metazoa</taxon>
        <taxon>Ecdysozoa</taxon>
        <taxon>Arthropoda</taxon>
        <taxon>Hexapoda</taxon>
        <taxon>Insecta</taxon>
        <taxon>Pterygota</taxon>
        <taxon>Neoptera</taxon>
        <taxon>Endopterygota</taxon>
        <taxon>Hymenoptera</taxon>
        <taxon>Apocrita</taxon>
        <taxon>Proctotrupomorpha</taxon>
        <taxon>Chalcidoidea</taxon>
        <taxon>Aphelinidae</taxon>
        <taxon>Aphelininae</taxon>
        <taxon>Eretmocerus</taxon>
    </lineage>
</organism>
<proteinExistence type="predicted"/>